<accession>A0A1E5H0Z4</accession>
<organism evidence="1 2">
    <name type="scientific">Enterococcus termitis</name>
    <dbReference type="NCBI Taxonomy" id="332950"/>
    <lineage>
        <taxon>Bacteria</taxon>
        <taxon>Bacillati</taxon>
        <taxon>Bacillota</taxon>
        <taxon>Bacilli</taxon>
        <taxon>Lactobacillales</taxon>
        <taxon>Enterococcaceae</taxon>
        <taxon>Enterococcus</taxon>
    </lineage>
</organism>
<name>A0A1E5H0Z4_9ENTE</name>
<dbReference type="RefSeq" id="WP_069662516.1">
    <property type="nucleotide sequence ID" value="NZ_JBHUJJ010000002.1"/>
</dbReference>
<dbReference type="Proteomes" id="UP000095094">
    <property type="component" value="Unassembled WGS sequence"/>
</dbReference>
<dbReference type="EMBL" id="MIJY01000005">
    <property type="protein sequence ID" value="OEG18667.1"/>
    <property type="molecule type" value="Genomic_DNA"/>
</dbReference>
<comment type="caution">
    <text evidence="1">The sequence shown here is derived from an EMBL/GenBank/DDBJ whole genome shotgun (WGS) entry which is preliminary data.</text>
</comment>
<gene>
    <name evidence="1" type="ORF">BCR25_15815</name>
</gene>
<keyword evidence="2" id="KW-1185">Reference proteome</keyword>
<dbReference type="AlphaFoldDB" id="A0A1E5H0Z4"/>
<evidence type="ECO:0000313" key="2">
    <source>
        <dbReference type="Proteomes" id="UP000095094"/>
    </source>
</evidence>
<sequence>MNITKKSRMIALINSANGLPLVFKERHVDNELEVCVYDSNKYRKEGSTFPLNYKNKAKQIIKTYGSVWVSEEEFYKYPLEFNNNDSNSSENEEPLVEWLTLYLRSGEELSHEMEKIKQPTRDYILTTIIPFEVENFVIEDDEGVSSYQTKYIEAITILYE</sequence>
<reference evidence="2" key="1">
    <citation type="submission" date="2016-09" db="EMBL/GenBank/DDBJ databases">
        <authorList>
            <person name="Gulvik C.A."/>
        </authorList>
    </citation>
    <scope>NUCLEOTIDE SEQUENCE [LARGE SCALE GENOMIC DNA]</scope>
    <source>
        <strain evidence="2">LMG 8895</strain>
    </source>
</reference>
<proteinExistence type="predicted"/>
<protein>
    <submittedName>
        <fullName evidence="1">Uncharacterized protein</fullName>
    </submittedName>
</protein>
<evidence type="ECO:0000313" key="1">
    <source>
        <dbReference type="EMBL" id="OEG18667.1"/>
    </source>
</evidence>